<reference evidence="1" key="1">
    <citation type="submission" date="2014-11" db="EMBL/GenBank/DDBJ databases">
        <authorList>
            <person name="Amaro Gonzalez C."/>
        </authorList>
    </citation>
    <scope>NUCLEOTIDE SEQUENCE</scope>
</reference>
<reference evidence="1" key="2">
    <citation type="journal article" date="2015" name="Fish Shellfish Immunol.">
        <title>Early steps in the European eel (Anguilla anguilla)-Vibrio vulnificus interaction in the gills: Role of the RtxA13 toxin.</title>
        <authorList>
            <person name="Callol A."/>
            <person name="Pajuelo D."/>
            <person name="Ebbesson L."/>
            <person name="Teles M."/>
            <person name="MacKenzie S."/>
            <person name="Amaro C."/>
        </authorList>
    </citation>
    <scope>NUCLEOTIDE SEQUENCE</scope>
</reference>
<evidence type="ECO:0000313" key="1">
    <source>
        <dbReference type="EMBL" id="JAH51467.1"/>
    </source>
</evidence>
<name>A0A0E9TDF6_ANGAN</name>
<sequence length="76" mass="8450">MSGGVICYKSELHILGSMHAVASQNWTSFVRCLLHLGQFCLADQVSLINTHCLGQTDHPSGLISYTVLYQSVWRIL</sequence>
<proteinExistence type="predicted"/>
<organism evidence="1">
    <name type="scientific">Anguilla anguilla</name>
    <name type="common">European freshwater eel</name>
    <name type="synonym">Muraena anguilla</name>
    <dbReference type="NCBI Taxonomy" id="7936"/>
    <lineage>
        <taxon>Eukaryota</taxon>
        <taxon>Metazoa</taxon>
        <taxon>Chordata</taxon>
        <taxon>Craniata</taxon>
        <taxon>Vertebrata</taxon>
        <taxon>Euteleostomi</taxon>
        <taxon>Actinopterygii</taxon>
        <taxon>Neopterygii</taxon>
        <taxon>Teleostei</taxon>
        <taxon>Anguilliformes</taxon>
        <taxon>Anguillidae</taxon>
        <taxon>Anguilla</taxon>
    </lineage>
</organism>
<accession>A0A0E9TDF6</accession>
<dbReference type="AlphaFoldDB" id="A0A0E9TDF6"/>
<protein>
    <submittedName>
        <fullName evidence="1">Uncharacterized protein</fullName>
    </submittedName>
</protein>
<dbReference type="EMBL" id="GBXM01057110">
    <property type="protein sequence ID" value="JAH51467.1"/>
    <property type="molecule type" value="Transcribed_RNA"/>
</dbReference>